<sequence length="90" mass="10048">MAVYAFLLCGERAGHVIGFLAVSCPVRAQESHVPPREGKESLPVPSLIVSSNLITEPNRRFNPALRDRLFVKWGIWKSRESETFPSRAVA</sequence>
<dbReference type="Gramene" id="KCW87432">
    <property type="protein sequence ID" value="KCW87432"/>
    <property type="gene ID" value="EUGRSUZ_B03903"/>
</dbReference>
<accession>A0A059DA58</accession>
<dbReference type="AlphaFoldDB" id="A0A059DA58"/>
<dbReference type="EMBL" id="KK198754">
    <property type="protein sequence ID" value="KCW87432.1"/>
    <property type="molecule type" value="Genomic_DNA"/>
</dbReference>
<protein>
    <submittedName>
        <fullName evidence="1">Uncharacterized protein</fullName>
    </submittedName>
</protein>
<dbReference type="InParanoid" id="A0A059DA58"/>
<reference evidence="1" key="1">
    <citation type="submission" date="2013-07" db="EMBL/GenBank/DDBJ databases">
        <title>The genome of Eucalyptus grandis.</title>
        <authorList>
            <person name="Schmutz J."/>
            <person name="Hayes R."/>
            <person name="Myburg A."/>
            <person name="Tuskan G."/>
            <person name="Grattapaglia D."/>
            <person name="Rokhsar D.S."/>
        </authorList>
    </citation>
    <scope>NUCLEOTIDE SEQUENCE</scope>
    <source>
        <tissue evidence="1">Leaf extractions</tissue>
    </source>
</reference>
<organism evidence="1">
    <name type="scientific">Eucalyptus grandis</name>
    <name type="common">Flooded gum</name>
    <dbReference type="NCBI Taxonomy" id="71139"/>
    <lineage>
        <taxon>Eukaryota</taxon>
        <taxon>Viridiplantae</taxon>
        <taxon>Streptophyta</taxon>
        <taxon>Embryophyta</taxon>
        <taxon>Tracheophyta</taxon>
        <taxon>Spermatophyta</taxon>
        <taxon>Magnoliopsida</taxon>
        <taxon>eudicotyledons</taxon>
        <taxon>Gunneridae</taxon>
        <taxon>Pentapetalae</taxon>
        <taxon>rosids</taxon>
        <taxon>malvids</taxon>
        <taxon>Myrtales</taxon>
        <taxon>Myrtaceae</taxon>
        <taxon>Myrtoideae</taxon>
        <taxon>Eucalypteae</taxon>
        <taxon>Eucalyptus</taxon>
    </lineage>
</organism>
<proteinExistence type="predicted"/>
<gene>
    <name evidence="1" type="ORF">EUGRSUZ_B03903</name>
</gene>
<evidence type="ECO:0000313" key="1">
    <source>
        <dbReference type="EMBL" id="KCW87432.1"/>
    </source>
</evidence>
<name>A0A059DA58_EUCGR</name>